<comment type="caution">
    <text evidence="3">The sequence shown here is derived from an EMBL/GenBank/DDBJ whole genome shotgun (WGS) entry which is preliminary data.</text>
</comment>
<sequence length="333" mass="35889">MGFLGFSGGGGGGGGGGRGGSGREVAAKRFSELEYLLLGLVSAVPTFVVPLLVVGKDDSSRQWKDRYWVKVPHTTFLLTHVCFQFYHVASNMTLRRLRHSVAGLPQPIQLVTEAAWILALSYFIAWLETIAIANFPYYSFVDRDSMYKVGSLFYAIYFFVSFPMFLRIDEKPGNPWDLPRVAIDALGAAMLVTIILDLWRLFLGPIVPVLQSKQCTQPGLAWYLMFNKSGSGCGSGAVHGVPTEWEFCLVGEKVKVDLGSLQAGGGGSDHKAKPVGRCFTCGGEGGGTRWREGIIPVEGGLADVSGVLARVIGVGIVGTWWCVGSAGGRATRQ</sequence>
<protein>
    <submittedName>
        <fullName evidence="3">Cycloeucalenol cycloisomerase</fullName>
    </submittedName>
</protein>
<feature type="transmembrane region" description="Helical" evidence="2">
    <location>
        <begin position="114"/>
        <end position="137"/>
    </location>
</feature>
<proteinExistence type="predicted"/>
<keyword evidence="2" id="KW-1133">Transmembrane helix</keyword>
<keyword evidence="2" id="KW-0472">Membrane</keyword>
<reference evidence="3" key="1">
    <citation type="journal article" date="2023" name="Nat. Commun.">
        <title>Diploid and tetraploid genomes of Acorus and the evolution of monocots.</title>
        <authorList>
            <person name="Ma L."/>
            <person name="Liu K.W."/>
            <person name="Li Z."/>
            <person name="Hsiao Y.Y."/>
            <person name="Qi Y."/>
            <person name="Fu T."/>
            <person name="Tang G.D."/>
            <person name="Zhang D."/>
            <person name="Sun W.H."/>
            <person name="Liu D.K."/>
            <person name="Li Y."/>
            <person name="Chen G.Z."/>
            <person name="Liu X.D."/>
            <person name="Liao X.Y."/>
            <person name="Jiang Y.T."/>
            <person name="Yu X."/>
            <person name="Hao Y."/>
            <person name="Huang J."/>
            <person name="Zhao X.W."/>
            <person name="Ke S."/>
            <person name="Chen Y.Y."/>
            <person name="Wu W.L."/>
            <person name="Hsu J.L."/>
            <person name="Lin Y.F."/>
            <person name="Huang M.D."/>
            <person name="Li C.Y."/>
            <person name="Huang L."/>
            <person name="Wang Z.W."/>
            <person name="Zhao X."/>
            <person name="Zhong W.Y."/>
            <person name="Peng D.H."/>
            <person name="Ahmad S."/>
            <person name="Lan S."/>
            <person name="Zhang J.S."/>
            <person name="Tsai W.C."/>
            <person name="Van de Peer Y."/>
            <person name="Liu Z.J."/>
        </authorList>
    </citation>
    <scope>NUCLEOTIDE SEQUENCE</scope>
    <source>
        <strain evidence="3">SCP</strain>
    </source>
</reference>
<feature type="transmembrane region" description="Helical" evidence="2">
    <location>
        <begin position="67"/>
        <end position="86"/>
    </location>
</feature>
<dbReference type="PANTHER" id="PTHR35136:SF1">
    <property type="entry name" value="CYCLOEUCALENOL CYCLOISOMERASE"/>
    <property type="match status" value="1"/>
</dbReference>
<organism evidence="3 4">
    <name type="scientific">Acorus gramineus</name>
    <name type="common">Dwarf sweet flag</name>
    <dbReference type="NCBI Taxonomy" id="55184"/>
    <lineage>
        <taxon>Eukaryota</taxon>
        <taxon>Viridiplantae</taxon>
        <taxon>Streptophyta</taxon>
        <taxon>Embryophyta</taxon>
        <taxon>Tracheophyta</taxon>
        <taxon>Spermatophyta</taxon>
        <taxon>Magnoliopsida</taxon>
        <taxon>Liliopsida</taxon>
        <taxon>Acoraceae</taxon>
        <taxon>Acorus</taxon>
    </lineage>
</organism>
<evidence type="ECO:0000313" key="3">
    <source>
        <dbReference type="EMBL" id="KAK1266329.1"/>
    </source>
</evidence>
<feature type="region of interest" description="Disordered" evidence="1">
    <location>
        <begin position="1"/>
        <end position="21"/>
    </location>
</feature>
<evidence type="ECO:0000313" key="4">
    <source>
        <dbReference type="Proteomes" id="UP001179952"/>
    </source>
</evidence>
<feature type="transmembrane region" description="Helical" evidence="2">
    <location>
        <begin position="186"/>
        <end position="203"/>
    </location>
</feature>
<dbReference type="Proteomes" id="UP001179952">
    <property type="component" value="Unassembled WGS sequence"/>
</dbReference>
<feature type="transmembrane region" description="Helical" evidence="2">
    <location>
        <begin position="149"/>
        <end position="166"/>
    </location>
</feature>
<dbReference type="InterPro" id="IPR020532">
    <property type="entry name" value="Cycloeucalenol_cycloisomerase"/>
</dbReference>
<keyword evidence="4" id="KW-1185">Reference proteome</keyword>
<dbReference type="AlphaFoldDB" id="A0AAV9AQ63"/>
<dbReference type="GO" id="GO:0047793">
    <property type="term" value="F:cycloeucalenol cycloisomerase activity"/>
    <property type="evidence" value="ECO:0007669"/>
    <property type="project" value="InterPro"/>
</dbReference>
<feature type="transmembrane region" description="Helical" evidence="2">
    <location>
        <begin position="35"/>
        <end position="55"/>
    </location>
</feature>
<evidence type="ECO:0000256" key="2">
    <source>
        <dbReference type="SAM" id="Phobius"/>
    </source>
</evidence>
<keyword evidence="2" id="KW-0812">Transmembrane</keyword>
<gene>
    <name evidence="3" type="ORF">QJS04_geneDACA016676</name>
</gene>
<dbReference type="EMBL" id="JAUJYN010000007">
    <property type="protein sequence ID" value="KAK1266329.1"/>
    <property type="molecule type" value="Genomic_DNA"/>
</dbReference>
<reference evidence="3" key="2">
    <citation type="submission" date="2023-06" db="EMBL/GenBank/DDBJ databases">
        <authorList>
            <person name="Ma L."/>
            <person name="Liu K.-W."/>
            <person name="Li Z."/>
            <person name="Hsiao Y.-Y."/>
            <person name="Qi Y."/>
            <person name="Fu T."/>
            <person name="Tang G."/>
            <person name="Zhang D."/>
            <person name="Sun W.-H."/>
            <person name="Liu D.-K."/>
            <person name="Li Y."/>
            <person name="Chen G.-Z."/>
            <person name="Liu X.-D."/>
            <person name="Liao X.-Y."/>
            <person name="Jiang Y.-T."/>
            <person name="Yu X."/>
            <person name="Hao Y."/>
            <person name="Huang J."/>
            <person name="Zhao X.-W."/>
            <person name="Ke S."/>
            <person name="Chen Y.-Y."/>
            <person name="Wu W.-L."/>
            <person name="Hsu J.-L."/>
            <person name="Lin Y.-F."/>
            <person name="Huang M.-D."/>
            <person name="Li C.-Y."/>
            <person name="Huang L."/>
            <person name="Wang Z.-W."/>
            <person name="Zhao X."/>
            <person name="Zhong W.-Y."/>
            <person name="Peng D.-H."/>
            <person name="Ahmad S."/>
            <person name="Lan S."/>
            <person name="Zhang J.-S."/>
            <person name="Tsai W.-C."/>
            <person name="Van De Peer Y."/>
            <person name="Liu Z.-J."/>
        </authorList>
    </citation>
    <scope>NUCLEOTIDE SEQUENCE</scope>
    <source>
        <strain evidence="3">SCP</strain>
        <tissue evidence="3">Leaves</tissue>
    </source>
</reference>
<evidence type="ECO:0000256" key="1">
    <source>
        <dbReference type="SAM" id="MobiDB-lite"/>
    </source>
</evidence>
<name>A0AAV9AQ63_ACOGR</name>
<dbReference type="PANTHER" id="PTHR35136">
    <property type="entry name" value="CYCLOEUCALENOL CYCLOISOMERASE"/>
    <property type="match status" value="1"/>
</dbReference>
<accession>A0AAV9AQ63</accession>